<sequence>MMNGDLFSLSGELRNYIYEYALSEPLGLRCLRGPDGVGRLCLQLKQELMNANSDCYGDKDGKATAWDLDFLGLQRMVRADGRVFTNVEEMPLIDGQIANQLQFVNHELRRETRGLGIRVNSITFTSTQDGDYSVLRQFLDFTKQLPQPQHKHLTTIVLKDRGAQEWAVSLEAVSKFCRNNPRILVKMHKWKASPADMNFVLAALEIKQVYRREPCFVTKITSDPTLQHELLEENRVALGIVSTLPANFRLFPVNDVFEEMNFRQACLDDKEYCDYFENAISGGIDAWIPWIEEWYKNGF</sequence>
<evidence type="ECO:0000313" key="1">
    <source>
        <dbReference type="EMBL" id="KAF1945688.1"/>
    </source>
</evidence>
<dbReference type="Proteomes" id="UP000800038">
    <property type="component" value="Unassembled WGS sequence"/>
</dbReference>
<dbReference type="OrthoDB" id="4790878at2759"/>
<keyword evidence="2" id="KW-1185">Reference proteome</keyword>
<proteinExistence type="predicted"/>
<organism evidence="1 2">
    <name type="scientific">Clathrospora elynae</name>
    <dbReference type="NCBI Taxonomy" id="706981"/>
    <lineage>
        <taxon>Eukaryota</taxon>
        <taxon>Fungi</taxon>
        <taxon>Dikarya</taxon>
        <taxon>Ascomycota</taxon>
        <taxon>Pezizomycotina</taxon>
        <taxon>Dothideomycetes</taxon>
        <taxon>Pleosporomycetidae</taxon>
        <taxon>Pleosporales</taxon>
        <taxon>Diademaceae</taxon>
        <taxon>Clathrospora</taxon>
    </lineage>
</organism>
<gene>
    <name evidence="1" type="ORF">EJ02DRAFT_36333</name>
</gene>
<dbReference type="EMBL" id="ML976008">
    <property type="protein sequence ID" value="KAF1945688.1"/>
    <property type="molecule type" value="Genomic_DNA"/>
</dbReference>
<evidence type="ECO:0000313" key="2">
    <source>
        <dbReference type="Proteomes" id="UP000800038"/>
    </source>
</evidence>
<name>A0A6A5T0H0_9PLEO</name>
<accession>A0A6A5T0H0</accession>
<reference evidence="1" key="1">
    <citation type="journal article" date="2020" name="Stud. Mycol.">
        <title>101 Dothideomycetes genomes: a test case for predicting lifestyles and emergence of pathogens.</title>
        <authorList>
            <person name="Haridas S."/>
            <person name="Albert R."/>
            <person name="Binder M."/>
            <person name="Bloem J."/>
            <person name="Labutti K."/>
            <person name="Salamov A."/>
            <person name="Andreopoulos B."/>
            <person name="Baker S."/>
            <person name="Barry K."/>
            <person name="Bills G."/>
            <person name="Bluhm B."/>
            <person name="Cannon C."/>
            <person name="Castanera R."/>
            <person name="Culley D."/>
            <person name="Daum C."/>
            <person name="Ezra D."/>
            <person name="Gonzalez J."/>
            <person name="Henrissat B."/>
            <person name="Kuo A."/>
            <person name="Liang C."/>
            <person name="Lipzen A."/>
            <person name="Lutzoni F."/>
            <person name="Magnuson J."/>
            <person name="Mondo S."/>
            <person name="Nolan M."/>
            <person name="Ohm R."/>
            <person name="Pangilinan J."/>
            <person name="Park H.-J."/>
            <person name="Ramirez L."/>
            <person name="Alfaro M."/>
            <person name="Sun H."/>
            <person name="Tritt A."/>
            <person name="Yoshinaga Y."/>
            <person name="Zwiers L.-H."/>
            <person name="Turgeon B."/>
            <person name="Goodwin S."/>
            <person name="Spatafora J."/>
            <person name="Crous P."/>
            <person name="Grigoriev I."/>
        </authorList>
    </citation>
    <scope>NUCLEOTIDE SEQUENCE</scope>
    <source>
        <strain evidence="1">CBS 161.51</strain>
    </source>
</reference>
<protein>
    <submittedName>
        <fullName evidence="1">Uncharacterized protein</fullName>
    </submittedName>
</protein>
<dbReference type="AlphaFoldDB" id="A0A6A5T0H0"/>